<dbReference type="InterPro" id="IPR029058">
    <property type="entry name" value="AB_hydrolase_fold"/>
</dbReference>
<dbReference type="Gene3D" id="3.40.50.1820">
    <property type="entry name" value="alpha/beta hydrolase"/>
    <property type="match status" value="1"/>
</dbReference>
<dbReference type="EMBL" id="CP047156">
    <property type="protein sequence ID" value="QHC00736.1"/>
    <property type="molecule type" value="Genomic_DNA"/>
</dbReference>
<proteinExistence type="predicted"/>
<accession>A0A7L4YNM0</accession>
<dbReference type="PANTHER" id="PTHR43798">
    <property type="entry name" value="MONOACYLGLYCEROL LIPASE"/>
    <property type="match status" value="1"/>
</dbReference>
<sequence>MLEYQRTGDGAPVVAIHGFLSSWEVWDRIAPQLDPEYDVIQVNLPGHGGAPIPPVTTTIRDISRHIVETLDELEIDKATFIGHSWGGYVTCELIASHPERVEAAAIVYSNPYSDTGDKRDARDALIARFESEPFDDVIADALPAYVTPDDPPELLEGMVELAKQSDADGAIFALRSIRDRLDHVPEIMANEDIPVLFIAGTQDESMPEITVEAPNVTTVETASGHMGVQTIPDEVSQILLEWMTKNREAKSTEDDNDDESGDA</sequence>
<evidence type="ECO:0000313" key="3">
    <source>
        <dbReference type="Proteomes" id="UP000463857"/>
    </source>
</evidence>
<dbReference type="Pfam" id="PF00561">
    <property type="entry name" value="Abhydrolase_1"/>
    <property type="match status" value="1"/>
</dbReference>
<gene>
    <name evidence="2" type="ORF">EK0264_10840</name>
</gene>
<reference evidence="2 3" key="1">
    <citation type="journal article" date="2018" name="Int. J. Syst. Evol. Microbiol.">
        <title>Epidermidibacterium keratini gen. nov., sp. nov., a member of the family Sporichthyaceae, isolated from keratin epidermis.</title>
        <authorList>
            <person name="Lee D.G."/>
            <person name="Trujillo M.E."/>
            <person name="Kang S."/>
            <person name="Nam J.J."/>
            <person name="Kim Y.J."/>
        </authorList>
    </citation>
    <scope>NUCLEOTIDE SEQUENCE [LARGE SCALE GENOMIC DNA]</scope>
    <source>
        <strain evidence="2 3">EPI-7</strain>
    </source>
</reference>
<dbReference type="KEGG" id="eke:EK0264_10840"/>
<dbReference type="InterPro" id="IPR000073">
    <property type="entry name" value="AB_hydrolase_1"/>
</dbReference>
<keyword evidence="2" id="KW-0378">Hydrolase</keyword>
<organism evidence="2 3">
    <name type="scientific">Epidermidibacterium keratini</name>
    <dbReference type="NCBI Taxonomy" id="1891644"/>
    <lineage>
        <taxon>Bacteria</taxon>
        <taxon>Bacillati</taxon>
        <taxon>Actinomycetota</taxon>
        <taxon>Actinomycetes</taxon>
        <taxon>Sporichthyales</taxon>
        <taxon>Sporichthyaceae</taxon>
        <taxon>Epidermidibacterium</taxon>
    </lineage>
</organism>
<dbReference type="InParanoid" id="A0A7L4YNM0"/>
<dbReference type="SUPFAM" id="SSF53474">
    <property type="entry name" value="alpha/beta-Hydrolases"/>
    <property type="match status" value="1"/>
</dbReference>
<dbReference type="PRINTS" id="PR00111">
    <property type="entry name" value="ABHYDROLASE"/>
</dbReference>
<evidence type="ECO:0000313" key="2">
    <source>
        <dbReference type="EMBL" id="QHC00736.1"/>
    </source>
</evidence>
<dbReference type="GO" id="GO:0016787">
    <property type="term" value="F:hydrolase activity"/>
    <property type="evidence" value="ECO:0007669"/>
    <property type="project" value="UniProtKB-KW"/>
</dbReference>
<dbReference type="OrthoDB" id="27092at2"/>
<dbReference type="RefSeq" id="WP_159545514.1">
    <property type="nucleotide sequence ID" value="NZ_CP047156.1"/>
</dbReference>
<protein>
    <submittedName>
        <fullName evidence="2">Alpha/beta fold hydrolase</fullName>
    </submittedName>
</protein>
<keyword evidence="3" id="KW-1185">Reference proteome</keyword>
<evidence type="ECO:0000259" key="1">
    <source>
        <dbReference type="Pfam" id="PF00561"/>
    </source>
</evidence>
<dbReference type="InterPro" id="IPR050266">
    <property type="entry name" value="AB_hydrolase_sf"/>
</dbReference>
<dbReference type="Proteomes" id="UP000463857">
    <property type="component" value="Chromosome"/>
</dbReference>
<dbReference type="AlphaFoldDB" id="A0A7L4YNM0"/>
<name>A0A7L4YNM0_9ACTN</name>
<feature type="domain" description="AB hydrolase-1" evidence="1">
    <location>
        <begin position="12"/>
        <end position="138"/>
    </location>
</feature>